<dbReference type="RefSeq" id="WP_174494549.1">
    <property type="nucleotide sequence ID" value="NZ_CADDWK010000001.1"/>
</dbReference>
<dbReference type="EMBL" id="JACHGH010000001">
    <property type="protein sequence ID" value="MBB6451887.1"/>
    <property type="molecule type" value="Genomic_DNA"/>
</dbReference>
<comment type="similarity">
    <text evidence="1">Belongs to the RecJ family.</text>
</comment>
<evidence type="ECO:0000259" key="8">
    <source>
        <dbReference type="Pfam" id="PF02272"/>
    </source>
</evidence>
<dbReference type="GO" id="GO:0003676">
    <property type="term" value="F:nucleic acid binding"/>
    <property type="evidence" value="ECO:0007669"/>
    <property type="project" value="InterPro"/>
</dbReference>
<name>A0A841PSG9_9BACI</name>
<keyword evidence="4 11" id="KW-0378">Hydrolase</keyword>
<dbReference type="InterPro" id="IPR038763">
    <property type="entry name" value="DHH_sf"/>
</dbReference>
<dbReference type="PANTHER" id="PTHR30255:SF2">
    <property type="entry name" value="SINGLE-STRANDED-DNA-SPECIFIC EXONUCLEASE RECJ"/>
    <property type="match status" value="1"/>
</dbReference>
<dbReference type="Pfam" id="PF17768">
    <property type="entry name" value="RecJ_OB"/>
    <property type="match status" value="1"/>
</dbReference>
<evidence type="ECO:0000313" key="11">
    <source>
        <dbReference type="EMBL" id="MBB6451887.1"/>
    </source>
</evidence>
<evidence type="ECO:0000256" key="3">
    <source>
        <dbReference type="ARBA" id="ARBA00022722"/>
    </source>
</evidence>
<dbReference type="PANTHER" id="PTHR30255">
    <property type="entry name" value="SINGLE-STRANDED-DNA-SPECIFIC EXONUCLEASE RECJ"/>
    <property type="match status" value="1"/>
</dbReference>
<dbReference type="InterPro" id="IPR004610">
    <property type="entry name" value="RecJ"/>
</dbReference>
<keyword evidence="6" id="KW-0175">Coiled coil</keyword>
<dbReference type="InterPro" id="IPR018779">
    <property type="entry name" value="RecJ_C"/>
</dbReference>
<dbReference type="Gene3D" id="3.90.1640.30">
    <property type="match status" value="1"/>
</dbReference>
<reference evidence="11 12" key="1">
    <citation type="submission" date="2020-08" db="EMBL/GenBank/DDBJ databases">
        <title>Genomic Encyclopedia of Type Strains, Phase IV (KMG-IV): sequencing the most valuable type-strain genomes for metagenomic binning, comparative biology and taxonomic classification.</title>
        <authorList>
            <person name="Goeker M."/>
        </authorList>
    </citation>
    <scope>NUCLEOTIDE SEQUENCE [LARGE SCALE GENOMIC DNA]</scope>
    <source>
        <strain evidence="11 12">DSM 19612</strain>
    </source>
</reference>
<evidence type="ECO:0000256" key="6">
    <source>
        <dbReference type="SAM" id="Coils"/>
    </source>
</evidence>
<evidence type="ECO:0000256" key="5">
    <source>
        <dbReference type="ARBA" id="ARBA00022839"/>
    </source>
</evidence>
<evidence type="ECO:0000259" key="9">
    <source>
        <dbReference type="Pfam" id="PF10141"/>
    </source>
</evidence>
<evidence type="ECO:0000259" key="10">
    <source>
        <dbReference type="Pfam" id="PF17768"/>
    </source>
</evidence>
<sequence>MLEGKAIWRMQIDEELNDDIQLPISNLTKKLLVKRGIRNTEKAKKFLSPNLEDLYDPFLFPDMKKAVSRIEEAIVNGEMILVFGDYDADGVTSTALLVEALREKDAMVDFYIPNRFTEGYGPNENAFRQAYEAGVSLIITVDTGIAAVEEARIAKELGMDLIITDHHEPQEELPEALAIIHPKIPEGYPFGELAGVGVSFKLAQAILGSVPLHLIELAAIGTVADLVTLQDENRVIVYYGLQALTSTNRPGIKMLKEIASIEGDVTEEHIGFAIGPRLNAVGRLQDASLAVELLLEEDIDQAKHIADEIQSLNQQRQQIVAEITQEAMTIIQESNDKEDSVFVVAKEGWNPGVLGIVASRLVNEYNKPAIVLAIDEERGEAKGSARSIEAFNLFENCMELKSLFISFGGHSQAAGMTLTLENVDKLRKELNALAQEKLTEKDFSPILSVDFAVHLSELSLDTIHEIGQLSPFGMGNPKPLFEIKSQLPSEIRQIGSKLNHLKMSFQYEQTNLDVIGFSMGDLYPKISPHSKIAIVGELGINEWNGRKKMQMMLKDLKVQEWQMFDYRGTRHLSKQMSHLDSGKSKVCLHYSDISTNDLWLKEKFLCIQAEEWSSQQKTSNGNVEELLLYDLPPKLEDLTVILKSVKPKFIHVYFKTDEQNYFSQTPTRDHFKTFYGMIMKRGLLDLKKERTAYANKNGWSNEFLDFIIKVFLELQFVKIENGVLYYNPKPTKKDLTDSATYQLKLNQVEVEKTLYYSSYTELKNWFSKQLGISNLKEEVVHGL</sequence>
<accession>A0A841PSG9</accession>
<feature type="domain" description="DDH" evidence="7">
    <location>
        <begin position="80"/>
        <end position="222"/>
    </location>
</feature>
<feature type="domain" description="RecJ OB" evidence="10">
    <location>
        <begin position="449"/>
        <end position="555"/>
    </location>
</feature>
<comment type="caution">
    <text evidence="11">The sequence shown here is derived from an EMBL/GenBank/DDBJ whole genome shotgun (WGS) entry which is preliminary data.</text>
</comment>
<protein>
    <recommendedName>
        <fullName evidence="2">Single-stranded-DNA-specific exonuclease RecJ</fullName>
    </recommendedName>
</protein>
<feature type="domain" description="Single-stranded-DNA-specific exonuclease RecJ C-terminal" evidence="9">
    <location>
        <begin position="562"/>
        <end position="766"/>
    </location>
</feature>
<proteinExistence type="inferred from homology"/>
<keyword evidence="5 11" id="KW-0269">Exonuclease</keyword>
<feature type="domain" description="DHHA1" evidence="8">
    <location>
        <begin position="340"/>
        <end position="435"/>
    </location>
</feature>
<keyword evidence="12" id="KW-1185">Reference proteome</keyword>
<keyword evidence="3" id="KW-0540">Nuclease</keyword>
<dbReference type="Proteomes" id="UP000581688">
    <property type="component" value="Unassembled WGS sequence"/>
</dbReference>
<evidence type="ECO:0000256" key="4">
    <source>
        <dbReference type="ARBA" id="ARBA00022801"/>
    </source>
</evidence>
<evidence type="ECO:0000313" key="12">
    <source>
        <dbReference type="Proteomes" id="UP000581688"/>
    </source>
</evidence>
<dbReference type="InterPro" id="IPR003156">
    <property type="entry name" value="DHHA1_dom"/>
</dbReference>
<gene>
    <name evidence="11" type="ORF">HNQ94_000308</name>
</gene>
<dbReference type="InterPro" id="IPR051673">
    <property type="entry name" value="SSDNA_exonuclease_RecJ"/>
</dbReference>
<feature type="coiled-coil region" evidence="6">
    <location>
        <begin position="295"/>
        <end position="322"/>
    </location>
</feature>
<dbReference type="Pfam" id="PF02272">
    <property type="entry name" value="DHHA1"/>
    <property type="match status" value="1"/>
</dbReference>
<dbReference type="InterPro" id="IPR041122">
    <property type="entry name" value="RecJ_OB"/>
</dbReference>
<dbReference type="NCBIfam" id="TIGR00644">
    <property type="entry name" value="recJ"/>
    <property type="match status" value="1"/>
</dbReference>
<evidence type="ECO:0000256" key="1">
    <source>
        <dbReference type="ARBA" id="ARBA00005915"/>
    </source>
</evidence>
<evidence type="ECO:0000256" key="2">
    <source>
        <dbReference type="ARBA" id="ARBA00019841"/>
    </source>
</evidence>
<dbReference type="Pfam" id="PF01368">
    <property type="entry name" value="DHH"/>
    <property type="match status" value="1"/>
</dbReference>
<dbReference type="SUPFAM" id="SSF64182">
    <property type="entry name" value="DHH phosphoesterases"/>
    <property type="match status" value="1"/>
</dbReference>
<dbReference type="InterPro" id="IPR001667">
    <property type="entry name" value="DDH_dom"/>
</dbReference>
<dbReference type="GO" id="GO:0006281">
    <property type="term" value="P:DNA repair"/>
    <property type="evidence" value="ECO:0007669"/>
    <property type="project" value="InterPro"/>
</dbReference>
<dbReference type="GO" id="GO:0006310">
    <property type="term" value="P:DNA recombination"/>
    <property type="evidence" value="ECO:0007669"/>
    <property type="project" value="InterPro"/>
</dbReference>
<dbReference type="Gene3D" id="3.10.310.30">
    <property type="match status" value="1"/>
</dbReference>
<dbReference type="AlphaFoldDB" id="A0A841PSG9"/>
<evidence type="ECO:0000259" key="7">
    <source>
        <dbReference type="Pfam" id="PF01368"/>
    </source>
</evidence>
<dbReference type="GO" id="GO:0008409">
    <property type="term" value="F:5'-3' exonuclease activity"/>
    <property type="evidence" value="ECO:0007669"/>
    <property type="project" value="InterPro"/>
</dbReference>
<dbReference type="Pfam" id="PF10141">
    <property type="entry name" value="ssDNA-exonuc_C"/>
    <property type="match status" value="1"/>
</dbReference>
<organism evidence="11 12">
    <name type="scientific">Salirhabdus euzebyi</name>
    <dbReference type="NCBI Taxonomy" id="394506"/>
    <lineage>
        <taxon>Bacteria</taxon>
        <taxon>Bacillati</taxon>
        <taxon>Bacillota</taxon>
        <taxon>Bacilli</taxon>
        <taxon>Bacillales</taxon>
        <taxon>Bacillaceae</taxon>
        <taxon>Salirhabdus</taxon>
    </lineage>
</organism>